<sequence>MRKKQQVRARESIQLPDNVTRRDFVAGTLLGVGGSLLTASAPGVIRSAQAQSPTFDALVGSDWTGPGGVGDYSTANGNTHEVINAAHSLRDGHWASLPESLENTGEVYDLVVVGGGFAGLMSAYQFLQKSNDSVRVLLLDNHSVFGGEAKQNEIEVDGYRLQAPQGSNMCLWPPRGVARVMSEFGFFYHPVWEEIGLPMGDEPDAPTWLEKPAGSDKDLTYAKEHYGPMMIMRDETQQGYFFDDPEGSDTLKMARNPWLSGYEELDWSDDVKKELTHLDQFILEDRDDLEVWLDSMTYADLLNRYVGITRPEIYDFLSPMVASYGTGLGCDAVSALAAKHYFAPGTTTAAEVAAATSESPYFAVSFPGGNTAIARHFVKKMLPGAIEGDATHSDIINGRINFNALDLKNSALRMRLNSTVIDVHHDGDPGSAKQVQVRYMDNQSNEVKGVTAKAVIMAGGQWINKHVVRDAPSELLDAMGTFQHAPMLVVNVAVRHWRFMEKLGITSARWIGQRSWFTSIRAPMSLNGEHMPFDPDKPTVLTFYIPFTEGVSDKGLPYDSQSLIARAQLFAMPYREIETTLRNQLAKTFGPHGFDHERDIAAIIANRWGHAYVIPQKGFYYGLDGEPVPRELIRKGYGRVRFAHSELTGDQLWSTACDEGERAARQVLQFV</sequence>
<dbReference type="PROSITE" id="PS51318">
    <property type="entry name" value="TAT"/>
    <property type="match status" value="1"/>
</dbReference>
<dbReference type="SUPFAM" id="SSF51905">
    <property type="entry name" value="FAD/NAD(P)-binding domain"/>
    <property type="match status" value="1"/>
</dbReference>
<dbReference type="EMBL" id="UINC01001524">
    <property type="protein sequence ID" value="SUZ82819.1"/>
    <property type="molecule type" value="Genomic_DNA"/>
</dbReference>
<reference evidence="1" key="1">
    <citation type="submission" date="2018-05" db="EMBL/GenBank/DDBJ databases">
        <authorList>
            <person name="Lanie J.A."/>
            <person name="Ng W.-L."/>
            <person name="Kazmierczak K.M."/>
            <person name="Andrzejewski T.M."/>
            <person name="Davidsen T.M."/>
            <person name="Wayne K.J."/>
            <person name="Tettelin H."/>
            <person name="Glass J.I."/>
            <person name="Rusch D."/>
            <person name="Podicherti R."/>
            <person name="Tsui H.-C.T."/>
            <person name="Winkler M.E."/>
        </authorList>
    </citation>
    <scope>NUCLEOTIDE SEQUENCE</scope>
</reference>
<dbReference type="Gene3D" id="3.50.50.60">
    <property type="entry name" value="FAD/NAD(P)-binding domain"/>
    <property type="match status" value="1"/>
</dbReference>
<protein>
    <recommendedName>
        <fullName evidence="2">Amine oxidase domain-containing protein</fullName>
    </recommendedName>
</protein>
<dbReference type="InterPro" id="IPR006311">
    <property type="entry name" value="TAT_signal"/>
</dbReference>
<dbReference type="Pfam" id="PF13450">
    <property type="entry name" value="NAD_binding_8"/>
    <property type="match status" value="1"/>
</dbReference>
<proteinExistence type="predicted"/>
<gene>
    <name evidence="1" type="ORF">METZ01_LOCUS35673</name>
</gene>
<evidence type="ECO:0008006" key="2">
    <source>
        <dbReference type="Google" id="ProtNLM"/>
    </source>
</evidence>
<dbReference type="AlphaFoldDB" id="A0A381QW54"/>
<name>A0A381QW54_9ZZZZ</name>
<accession>A0A381QW54</accession>
<organism evidence="1">
    <name type="scientific">marine metagenome</name>
    <dbReference type="NCBI Taxonomy" id="408172"/>
    <lineage>
        <taxon>unclassified sequences</taxon>
        <taxon>metagenomes</taxon>
        <taxon>ecological metagenomes</taxon>
    </lineage>
</organism>
<evidence type="ECO:0000313" key="1">
    <source>
        <dbReference type="EMBL" id="SUZ82819.1"/>
    </source>
</evidence>
<dbReference type="InterPro" id="IPR036188">
    <property type="entry name" value="FAD/NAD-bd_sf"/>
</dbReference>